<dbReference type="EMBL" id="BPLR01017441">
    <property type="protein sequence ID" value="GIY91664.1"/>
    <property type="molecule type" value="Genomic_DNA"/>
</dbReference>
<dbReference type="AlphaFoldDB" id="A0AAV4XCI6"/>
<proteinExistence type="predicted"/>
<evidence type="ECO:0000313" key="3">
    <source>
        <dbReference type="EMBL" id="GIY91664.1"/>
    </source>
</evidence>
<evidence type="ECO:0000313" key="4">
    <source>
        <dbReference type="Proteomes" id="UP001054945"/>
    </source>
</evidence>
<dbReference type="Proteomes" id="UP001054945">
    <property type="component" value="Unassembled WGS sequence"/>
</dbReference>
<feature type="region of interest" description="Disordered" evidence="1">
    <location>
        <begin position="1"/>
        <end position="20"/>
    </location>
</feature>
<feature type="transmembrane region" description="Helical" evidence="2">
    <location>
        <begin position="81"/>
        <end position="99"/>
    </location>
</feature>
<keyword evidence="2" id="KW-0472">Membrane</keyword>
<protein>
    <submittedName>
        <fullName evidence="3">Uncharacterized protein</fullName>
    </submittedName>
</protein>
<reference evidence="3 4" key="1">
    <citation type="submission" date="2021-06" db="EMBL/GenBank/DDBJ databases">
        <title>Caerostris extrusa draft genome.</title>
        <authorList>
            <person name="Kono N."/>
            <person name="Arakawa K."/>
        </authorList>
    </citation>
    <scope>NUCLEOTIDE SEQUENCE [LARGE SCALE GENOMIC DNA]</scope>
</reference>
<organism evidence="3 4">
    <name type="scientific">Caerostris extrusa</name>
    <name type="common">Bark spider</name>
    <name type="synonym">Caerostris bankana</name>
    <dbReference type="NCBI Taxonomy" id="172846"/>
    <lineage>
        <taxon>Eukaryota</taxon>
        <taxon>Metazoa</taxon>
        <taxon>Ecdysozoa</taxon>
        <taxon>Arthropoda</taxon>
        <taxon>Chelicerata</taxon>
        <taxon>Arachnida</taxon>
        <taxon>Araneae</taxon>
        <taxon>Araneomorphae</taxon>
        <taxon>Entelegynae</taxon>
        <taxon>Araneoidea</taxon>
        <taxon>Araneidae</taxon>
        <taxon>Caerostris</taxon>
    </lineage>
</organism>
<gene>
    <name evidence="3" type="ORF">CEXT_49751</name>
</gene>
<keyword evidence="4" id="KW-1185">Reference proteome</keyword>
<keyword evidence="2" id="KW-1133">Transmembrane helix</keyword>
<sequence>MFKQLPQMGKNQTMSHRSQVETVPDKFLSSEFPKVVVRNFHSFVKTDDIFQSNTKSSLFWLRLKSPGNPIQNGRLHRSFHTMWFLFTVVAFMLKLFAIIG</sequence>
<evidence type="ECO:0000256" key="2">
    <source>
        <dbReference type="SAM" id="Phobius"/>
    </source>
</evidence>
<feature type="compositionally biased region" description="Polar residues" evidence="1">
    <location>
        <begin position="9"/>
        <end position="20"/>
    </location>
</feature>
<accession>A0AAV4XCI6</accession>
<keyword evidence="2" id="KW-0812">Transmembrane</keyword>
<evidence type="ECO:0000256" key="1">
    <source>
        <dbReference type="SAM" id="MobiDB-lite"/>
    </source>
</evidence>
<comment type="caution">
    <text evidence="3">The sequence shown here is derived from an EMBL/GenBank/DDBJ whole genome shotgun (WGS) entry which is preliminary data.</text>
</comment>
<name>A0AAV4XCI6_CAEEX</name>